<dbReference type="PANTHER" id="PTHR43649">
    <property type="entry name" value="ARABINOSE-BINDING PROTEIN-RELATED"/>
    <property type="match status" value="1"/>
</dbReference>
<name>A0A926DUM8_9FIRM</name>
<dbReference type="Pfam" id="PF01547">
    <property type="entry name" value="SBP_bac_1"/>
    <property type="match status" value="1"/>
</dbReference>
<keyword evidence="1" id="KW-1003">Cell membrane</keyword>
<evidence type="ECO:0000256" key="3">
    <source>
        <dbReference type="ARBA" id="ARBA00023136"/>
    </source>
</evidence>
<evidence type="ECO:0000256" key="1">
    <source>
        <dbReference type="ARBA" id="ARBA00022475"/>
    </source>
</evidence>
<organism evidence="7 8">
    <name type="scientific">Bianquea renquensis</name>
    <dbReference type="NCBI Taxonomy" id="2763661"/>
    <lineage>
        <taxon>Bacteria</taxon>
        <taxon>Bacillati</taxon>
        <taxon>Bacillota</taxon>
        <taxon>Clostridia</taxon>
        <taxon>Eubacteriales</taxon>
        <taxon>Bianqueaceae</taxon>
        <taxon>Bianquea</taxon>
    </lineage>
</organism>
<dbReference type="SUPFAM" id="SSF53850">
    <property type="entry name" value="Periplasmic binding protein-like II"/>
    <property type="match status" value="1"/>
</dbReference>
<keyword evidence="5" id="KW-0449">Lipoprotein</keyword>
<protein>
    <submittedName>
        <fullName evidence="7">Extracellular solute-binding protein</fullName>
    </submittedName>
</protein>
<evidence type="ECO:0000256" key="5">
    <source>
        <dbReference type="ARBA" id="ARBA00023288"/>
    </source>
</evidence>
<keyword evidence="4" id="KW-0564">Palmitate</keyword>
<evidence type="ECO:0000256" key="4">
    <source>
        <dbReference type="ARBA" id="ARBA00023139"/>
    </source>
</evidence>
<dbReference type="InterPro" id="IPR050490">
    <property type="entry name" value="Bact_solute-bd_prot1"/>
</dbReference>
<dbReference type="RefSeq" id="WP_177719065.1">
    <property type="nucleotide sequence ID" value="NZ_JACRSQ010000016.1"/>
</dbReference>
<feature type="chain" id="PRO_5038401812" evidence="6">
    <location>
        <begin position="26"/>
        <end position="540"/>
    </location>
</feature>
<reference evidence="7" key="1">
    <citation type="submission" date="2020-08" db="EMBL/GenBank/DDBJ databases">
        <title>Genome public.</title>
        <authorList>
            <person name="Liu C."/>
            <person name="Sun Q."/>
        </authorList>
    </citation>
    <scope>NUCLEOTIDE SEQUENCE</scope>
    <source>
        <strain evidence="7">NSJ-32</strain>
    </source>
</reference>
<dbReference type="Gene3D" id="3.40.190.10">
    <property type="entry name" value="Periplasmic binding protein-like II"/>
    <property type="match status" value="2"/>
</dbReference>
<evidence type="ECO:0000313" key="8">
    <source>
        <dbReference type="Proteomes" id="UP000657006"/>
    </source>
</evidence>
<feature type="signal peptide" evidence="6">
    <location>
        <begin position="1"/>
        <end position="25"/>
    </location>
</feature>
<comment type="caution">
    <text evidence="7">The sequence shown here is derived from an EMBL/GenBank/DDBJ whole genome shotgun (WGS) entry which is preliminary data.</text>
</comment>
<dbReference type="Proteomes" id="UP000657006">
    <property type="component" value="Unassembled WGS sequence"/>
</dbReference>
<dbReference type="AlphaFoldDB" id="A0A926DUM8"/>
<keyword evidence="2 6" id="KW-0732">Signal</keyword>
<proteinExistence type="predicted"/>
<dbReference type="PANTHER" id="PTHR43649:SF33">
    <property type="entry name" value="POLYGALACTURONAN_RHAMNOGALACTURONAN-BINDING PROTEIN YTCQ"/>
    <property type="match status" value="1"/>
</dbReference>
<evidence type="ECO:0000256" key="6">
    <source>
        <dbReference type="SAM" id="SignalP"/>
    </source>
</evidence>
<keyword evidence="8" id="KW-1185">Reference proteome</keyword>
<evidence type="ECO:0000256" key="2">
    <source>
        <dbReference type="ARBA" id="ARBA00022729"/>
    </source>
</evidence>
<evidence type="ECO:0000313" key="7">
    <source>
        <dbReference type="EMBL" id="MBC8544122.1"/>
    </source>
</evidence>
<accession>A0A926DUM8</accession>
<dbReference type="InterPro" id="IPR006059">
    <property type="entry name" value="SBP"/>
</dbReference>
<dbReference type="PROSITE" id="PS51257">
    <property type="entry name" value="PROKAR_LIPOPROTEIN"/>
    <property type="match status" value="1"/>
</dbReference>
<gene>
    <name evidence="7" type="ORF">H8730_11245</name>
</gene>
<dbReference type="EMBL" id="JACRSQ010000016">
    <property type="protein sequence ID" value="MBC8544122.1"/>
    <property type="molecule type" value="Genomic_DNA"/>
</dbReference>
<sequence length="540" mass="60810">MSNRTKSYIAMVVMLVAAMLTGCQGTSPNSSTSAEGDVSSTSQDKAITFPYTGDPIVYRGYAYEGLDQNPELLCQKAWKEHIGNISIEYEFAAYNDYLEKSKVYLATNDIPDVMPMPSVMSVASQYGSTGCLLDFNKYSEYMPNLQEYRKQYPNLDYICNSKNERFAIVGVQPIDFAGESYWVNMDVLNAAGQKVPETFEEMLSTMRAVKANDPTITPWQSYWNIDYTQGWFAKMMGAKYDASTIIYYDTADSSYKCVYREASAKRRELIEMMATLYREGLINSEIAEMSFEQEQNAIATGKWAFSATYNNSLEAEIFKVEKGAELPYDIQPMTAPADPDGNRYLPIAYQHDGLPSWGIVCSSKVEHPELLAAYMDQVVSPFGRDIFNYGVEGTTFDYVDGVPTIRDGIDKAEYGIGTQYEVWMVGMGPVVRTADGYKLGSATLDNNMNNFMDGTVKADFSPQFTVFGSDEATEKANLENNIMTFVKEQEAKFIYGQRNMDEWDAYVQELESFASIDDLITLYGEAQTIERDPERIFAVK</sequence>
<keyword evidence="3" id="KW-0472">Membrane</keyword>